<feature type="domain" description="Tyr recombinase" evidence="6">
    <location>
        <begin position="213"/>
        <end position="394"/>
    </location>
</feature>
<evidence type="ECO:0000313" key="8">
    <source>
        <dbReference type="EMBL" id="QOP42473.1"/>
    </source>
</evidence>
<dbReference type="CDD" id="cd00801">
    <property type="entry name" value="INT_P4_C"/>
    <property type="match status" value="1"/>
</dbReference>
<dbReference type="Proteomes" id="UP000593719">
    <property type="component" value="Chromosome"/>
</dbReference>
<evidence type="ECO:0000313" key="9">
    <source>
        <dbReference type="Proteomes" id="UP000593719"/>
    </source>
</evidence>
<dbReference type="Pfam" id="PF13356">
    <property type="entry name" value="Arm-DNA-bind_3"/>
    <property type="match status" value="1"/>
</dbReference>
<dbReference type="InterPro" id="IPR010998">
    <property type="entry name" value="Integrase_recombinase_N"/>
</dbReference>
<evidence type="ECO:0000256" key="5">
    <source>
        <dbReference type="PROSITE-ProRule" id="PRU01248"/>
    </source>
</evidence>
<evidence type="ECO:0000259" key="7">
    <source>
        <dbReference type="PROSITE" id="PS51900"/>
    </source>
</evidence>
<dbReference type="GO" id="GO:0003677">
    <property type="term" value="F:DNA binding"/>
    <property type="evidence" value="ECO:0007669"/>
    <property type="project" value="UniProtKB-UniRule"/>
</dbReference>
<keyword evidence="9" id="KW-1185">Reference proteome</keyword>
<gene>
    <name evidence="8" type="ORF">FJR45_00285</name>
</gene>
<organism evidence="8 9">
    <name type="scientific">Sulfurimonas sediminis</name>
    <dbReference type="NCBI Taxonomy" id="2590020"/>
    <lineage>
        <taxon>Bacteria</taxon>
        <taxon>Pseudomonadati</taxon>
        <taxon>Campylobacterota</taxon>
        <taxon>Epsilonproteobacteria</taxon>
        <taxon>Campylobacterales</taxon>
        <taxon>Sulfurimonadaceae</taxon>
        <taxon>Sulfurimonas</taxon>
    </lineage>
</organism>
<sequence>MARKATPLTDTQIRQAKPKEKEYKLFDGGGLYLSISPKGGKWWRMKYMFEKKEHRIALGTYPNVSLREARKQRDTLKEKIVIGIDPAAEKKERKKQIKQNEEKKQNTFKKVALEKLQRQLEEGISESHYKRTLRGFINDTFPFIGDMLIDEVVEDDILNIIETMHKRGVKNSIQKVYSAINKTFKYAVAKRYTRRNPCVGFDLSEIIGKVEVTNYATFTNDTDIKNLIISTQQYQGEISTKYALLWLLHTAVRPTNARLALWEEIDTVKKQWIIPAKKMKTKNELIVPLSYQLLDLLEDIRLYNGDSPYLFPSIKSKTVPLSDGALLGAIRRMGYTKEEFTPHGARSMFSTIAHEKSPFNHEAIETQLAHSVGSSVSQAYNRAKYLDERVELMQWWSDYLDEVQK</sequence>
<dbReference type="InterPro" id="IPR011010">
    <property type="entry name" value="DNA_brk_join_enz"/>
</dbReference>
<evidence type="ECO:0000259" key="6">
    <source>
        <dbReference type="PROSITE" id="PS51898"/>
    </source>
</evidence>
<dbReference type="Gene3D" id="1.10.443.10">
    <property type="entry name" value="Intergrase catalytic core"/>
    <property type="match status" value="1"/>
</dbReference>
<dbReference type="InterPro" id="IPR050808">
    <property type="entry name" value="Phage_Integrase"/>
</dbReference>
<dbReference type="Gene3D" id="1.10.150.130">
    <property type="match status" value="1"/>
</dbReference>
<accession>A0A7M1AYE0</accession>
<evidence type="ECO:0000256" key="1">
    <source>
        <dbReference type="ARBA" id="ARBA00008857"/>
    </source>
</evidence>
<reference evidence="8 9" key="1">
    <citation type="submission" date="2019-06" db="EMBL/GenBank/DDBJ databases">
        <title>Sulfurimonas gotlandica sp. nov., a chemoautotrophic and psychrotolerant epsilonproteobacterium isolated from a pelagic redoxcline, and an emended description of the genus Sulfurimonas.</title>
        <authorList>
            <person name="Wang S."/>
            <person name="Jiang L."/>
            <person name="Shao Z."/>
        </authorList>
    </citation>
    <scope>NUCLEOTIDE SEQUENCE [LARGE SCALE GENOMIC DNA]</scope>
    <source>
        <strain evidence="8 9">S2-6</strain>
    </source>
</reference>
<dbReference type="PANTHER" id="PTHR30629">
    <property type="entry name" value="PROPHAGE INTEGRASE"/>
    <property type="match status" value="1"/>
</dbReference>
<dbReference type="InterPro" id="IPR025166">
    <property type="entry name" value="Integrase_DNA_bind_dom"/>
</dbReference>
<keyword evidence="3 5" id="KW-0238">DNA-binding</keyword>
<dbReference type="InterPro" id="IPR013762">
    <property type="entry name" value="Integrase-like_cat_sf"/>
</dbReference>
<protein>
    <submittedName>
        <fullName evidence="8">DUF4102 domain-containing protein</fullName>
    </submittedName>
</protein>
<dbReference type="InterPro" id="IPR038488">
    <property type="entry name" value="Integrase_DNA-bd_sf"/>
</dbReference>
<feature type="domain" description="Core-binding (CB)" evidence="7">
    <location>
        <begin position="106"/>
        <end position="188"/>
    </location>
</feature>
<name>A0A7M1AYE0_9BACT</name>
<dbReference type="Pfam" id="PF22022">
    <property type="entry name" value="Phage_int_M"/>
    <property type="match status" value="1"/>
</dbReference>
<dbReference type="Pfam" id="PF00589">
    <property type="entry name" value="Phage_integrase"/>
    <property type="match status" value="1"/>
</dbReference>
<dbReference type="InterPro" id="IPR044068">
    <property type="entry name" value="CB"/>
</dbReference>
<proteinExistence type="inferred from homology"/>
<evidence type="ECO:0000256" key="4">
    <source>
        <dbReference type="ARBA" id="ARBA00023172"/>
    </source>
</evidence>
<dbReference type="RefSeq" id="WP_193150837.1">
    <property type="nucleotide sequence ID" value="NZ_CP041235.1"/>
</dbReference>
<keyword evidence="4" id="KW-0233">DNA recombination</keyword>
<evidence type="ECO:0000256" key="3">
    <source>
        <dbReference type="ARBA" id="ARBA00023125"/>
    </source>
</evidence>
<dbReference type="SUPFAM" id="SSF56349">
    <property type="entry name" value="DNA breaking-rejoining enzymes"/>
    <property type="match status" value="1"/>
</dbReference>
<dbReference type="Gene3D" id="3.30.160.390">
    <property type="entry name" value="Integrase, DNA-binding domain"/>
    <property type="match status" value="1"/>
</dbReference>
<keyword evidence="2" id="KW-0229">DNA integration</keyword>
<dbReference type="AlphaFoldDB" id="A0A7M1AYE0"/>
<evidence type="ECO:0000256" key="2">
    <source>
        <dbReference type="ARBA" id="ARBA00022908"/>
    </source>
</evidence>
<dbReference type="PROSITE" id="PS51898">
    <property type="entry name" value="TYR_RECOMBINASE"/>
    <property type="match status" value="1"/>
</dbReference>
<dbReference type="GO" id="GO:0006310">
    <property type="term" value="P:DNA recombination"/>
    <property type="evidence" value="ECO:0007669"/>
    <property type="project" value="UniProtKB-KW"/>
</dbReference>
<dbReference type="EMBL" id="CP041235">
    <property type="protein sequence ID" value="QOP42473.1"/>
    <property type="molecule type" value="Genomic_DNA"/>
</dbReference>
<dbReference type="InterPro" id="IPR053876">
    <property type="entry name" value="Phage_int_M"/>
</dbReference>
<dbReference type="InterPro" id="IPR002104">
    <property type="entry name" value="Integrase_catalytic"/>
</dbReference>
<dbReference type="PROSITE" id="PS51900">
    <property type="entry name" value="CB"/>
    <property type="match status" value="1"/>
</dbReference>
<dbReference type="PANTHER" id="PTHR30629:SF2">
    <property type="entry name" value="PROPHAGE INTEGRASE INTS-RELATED"/>
    <property type="match status" value="1"/>
</dbReference>
<dbReference type="GO" id="GO:0015074">
    <property type="term" value="P:DNA integration"/>
    <property type="evidence" value="ECO:0007669"/>
    <property type="project" value="UniProtKB-KW"/>
</dbReference>
<comment type="similarity">
    <text evidence="1">Belongs to the 'phage' integrase family.</text>
</comment>
<dbReference type="KEGG" id="ssei:FJR45_00285"/>